<evidence type="ECO:0000256" key="1">
    <source>
        <dbReference type="ARBA" id="ARBA00008072"/>
    </source>
</evidence>
<dbReference type="Gene3D" id="3.40.50.720">
    <property type="entry name" value="NAD(P)-binding Rossmann-like Domain"/>
    <property type="match status" value="1"/>
</dbReference>
<dbReference type="InterPro" id="IPR011032">
    <property type="entry name" value="GroES-like_sf"/>
</dbReference>
<feature type="domain" description="Enoyl reductase (ER)" evidence="6">
    <location>
        <begin position="16"/>
        <end position="354"/>
    </location>
</feature>
<evidence type="ECO:0000256" key="3">
    <source>
        <dbReference type="ARBA" id="ARBA00022741"/>
    </source>
</evidence>
<evidence type="ECO:0000256" key="5">
    <source>
        <dbReference type="ARBA" id="ARBA00023002"/>
    </source>
</evidence>
<dbReference type="InterPro" id="IPR047122">
    <property type="entry name" value="Trans-enoyl_RdTase-like"/>
</dbReference>
<dbReference type="Proteomes" id="UP000244855">
    <property type="component" value="Unassembled WGS sequence"/>
</dbReference>
<dbReference type="PANTHER" id="PTHR45348:SF1">
    <property type="entry name" value="TRANS-ENOYL REDUCTASE STHE"/>
    <property type="match status" value="1"/>
</dbReference>
<evidence type="ECO:0000256" key="4">
    <source>
        <dbReference type="ARBA" id="ARBA00022857"/>
    </source>
</evidence>
<evidence type="ECO:0000259" key="6">
    <source>
        <dbReference type="SMART" id="SM00829"/>
    </source>
</evidence>
<dbReference type="Gene3D" id="3.90.180.10">
    <property type="entry name" value="Medium-chain alcohol dehydrogenases, catalytic domain"/>
    <property type="match status" value="1"/>
</dbReference>
<evidence type="ECO:0000313" key="7">
    <source>
        <dbReference type="EMBL" id="PVI02596.1"/>
    </source>
</evidence>
<dbReference type="Pfam" id="PF00107">
    <property type="entry name" value="ADH_zinc_N"/>
    <property type="match status" value="1"/>
</dbReference>
<keyword evidence="8" id="KW-1185">Reference proteome</keyword>
<dbReference type="InterPro" id="IPR013154">
    <property type="entry name" value="ADH-like_N"/>
</dbReference>
<organism evidence="7 8">
    <name type="scientific">Periconia macrospinosa</name>
    <dbReference type="NCBI Taxonomy" id="97972"/>
    <lineage>
        <taxon>Eukaryota</taxon>
        <taxon>Fungi</taxon>
        <taxon>Dikarya</taxon>
        <taxon>Ascomycota</taxon>
        <taxon>Pezizomycotina</taxon>
        <taxon>Dothideomycetes</taxon>
        <taxon>Pleosporomycetidae</taxon>
        <taxon>Pleosporales</taxon>
        <taxon>Massarineae</taxon>
        <taxon>Periconiaceae</taxon>
        <taxon>Periconia</taxon>
    </lineage>
</organism>
<dbReference type="InterPro" id="IPR013149">
    <property type="entry name" value="ADH-like_C"/>
</dbReference>
<proteinExistence type="inferred from homology"/>
<dbReference type="GO" id="GO:0016651">
    <property type="term" value="F:oxidoreductase activity, acting on NAD(P)H"/>
    <property type="evidence" value="ECO:0007669"/>
    <property type="project" value="InterPro"/>
</dbReference>
<gene>
    <name evidence="7" type="ORF">DM02DRAFT_641177</name>
</gene>
<protein>
    <submittedName>
        <fullName evidence="7">Putative zinc-binding dehydrogenase family oxidoreductase</fullName>
    </submittedName>
</protein>
<evidence type="ECO:0000313" key="8">
    <source>
        <dbReference type="Proteomes" id="UP000244855"/>
    </source>
</evidence>
<dbReference type="Pfam" id="PF08240">
    <property type="entry name" value="ADH_N"/>
    <property type="match status" value="1"/>
</dbReference>
<dbReference type="SMART" id="SM00829">
    <property type="entry name" value="PKS_ER"/>
    <property type="match status" value="1"/>
</dbReference>
<keyword evidence="5" id="KW-0560">Oxidoreductase</keyword>
<dbReference type="SUPFAM" id="SSF51735">
    <property type="entry name" value="NAD(P)-binding Rossmann-fold domains"/>
    <property type="match status" value="1"/>
</dbReference>
<dbReference type="GO" id="GO:0000166">
    <property type="term" value="F:nucleotide binding"/>
    <property type="evidence" value="ECO:0007669"/>
    <property type="project" value="UniProtKB-KW"/>
</dbReference>
<dbReference type="OrthoDB" id="48317at2759"/>
<dbReference type="SUPFAM" id="SSF50129">
    <property type="entry name" value="GroES-like"/>
    <property type="match status" value="1"/>
</dbReference>
<dbReference type="InterPro" id="IPR036291">
    <property type="entry name" value="NAD(P)-bd_dom_sf"/>
</dbReference>
<dbReference type="EMBL" id="KZ805341">
    <property type="protein sequence ID" value="PVI02596.1"/>
    <property type="molecule type" value="Genomic_DNA"/>
</dbReference>
<keyword evidence="3" id="KW-0547">Nucleotide-binding</keyword>
<dbReference type="PANTHER" id="PTHR45348">
    <property type="entry name" value="HYPOTHETICAL OXIDOREDUCTASE (EUROFUNG)"/>
    <property type="match status" value="1"/>
</dbReference>
<name>A0A2V1DX38_9PLEO</name>
<dbReference type="STRING" id="97972.A0A2V1DX38"/>
<dbReference type="CDD" id="cd08249">
    <property type="entry name" value="enoyl_reductase_like"/>
    <property type="match status" value="1"/>
</dbReference>
<comment type="similarity">
    <text evidence="1">Belongs to the zinc-containing alcohol dehydrogenase family.</text>
</comment>
<evidence type="ECO:0000256" key="2">
    <source>
        <dbReference type="ARBA" id="ARBA00011245"/>
    </source>
</evidence>
<keyword evidence="4" id="KW-0521">NADP</keyword>
<comment type="subunit">
    <text evidence="2">Monomer.</text>
</comment>
<dbReference type="InterPro" id="IPR020843">
    <property type="entry name" value="ER"/>
</dbReference>
<sequence length="361" mass="38335">MDLSTTLTSPIAIVGNSHGSTELSHNAPIAQAKDDVFIIQTKAISVNPVDSKMTGEYVTAGAIGGCDFAGVVEAMGPDAARWGFQVGDRVCGTIMGMNPLEPNHGAFAQHVGAHGNALLRIPDAMSFEVAAALGTCFMTSGLALFQSLQLPGTPVKPSTSPIQVLVYGGATATGTAAIQLLRLAGFTPIVTCSPHSNELVMAYGAEAAFDYKDPDCASKIRAYSKNGLHYALDCITSRESMQICYASLSRVGGRYTALDPYPADVAKTRKIVKADWVLGPIMLGMDIGWPAPHGRKADAELFKFGLEWTSVLQSLMLQGLVREHPLEVQEGGLEKVIECMDDIRAKRVSGKKLVVKLLGEP</sequence>
<accession>A0A2V1DX38</accession>
<dbReference type="AlphaFoldDB" id="A0A2V1DX38"/>
<reference evidence="7 8" key="1">
    <citation type="journal article" date="2018" name="Sci. Rep.">
        <title>Comparative genomics provides insights into the lifestyle and reveals functional heterogeneity of dark septate endophytic fungi.</title>
        <authorList>
            <person name="Knapp D.G."/>
            <person name="Nemeth J.B."/>
            <person name="Barry K."/>
            <person name="Hainaut M."/>
            <person name="Henrissat B."/>
            <person name="Johnson J."/>
            <person name="Kuo A."/>
            <person name="Lim J.H.P."/>
            <person name="Lipzen A."/>
            <person name="Nolan M."/>
            <person name="Ohm R.A."/>
            <person name="Tamas L."/>
            <person name="Grigoriev I.V."/>
            <person name="Spatafora J.W."/>
            <person name="Nagy L.G."/>
            <person name="Kovacs G.M."/>
        </authorList>
    </citation>
    <scope>NUCLEOTIDE SEQUENCE [LARGE SCALE GENOMIC DNA]</scope>
    <source>
        <strain evidence="7 8">DSE2036</strain>
    </source>
</reference>